<organism evidence="2 8">
    <name type="scientific">Metallosphaera sedula</name>
    <dbReference type="NCBI Taxonomy" id="43687"/>
    <lineage>
        <taxon>Archaea</taxon>
        <taxon>Thermoproteota</taxon>
        <taxon>Thermoprotei</taxon>
        <taxon>Sulfolobales</taxon>
        <taxon>Sulfolobaceae</taxon>
        <taxon>Metallosphaera</taxon>
    </lineage>
</organism>
<protein>
    <submittedName>
        <fullName evidence="3">DNA-binding protein</fullName>
    </submittedName>
    <submittedName>
        <fullName evidence="2">HEPN domain protein</fullName>
    </submittedName>
</protein>
<dbReference type="Proteomes" id="UP000068832">
    <property type="component" value="Chromosome"/>
</dbReference>
<dbReference type="Proteomes" id="UP000062398">
    <property type="component" value="Chromosome"/>
</dbReference>
<dbReference type="Proteomes" id="UP000029084">
    <property type="component" value="Chromosome"/>
</dbReference>
<sequence>MSGVKVQTLKRRALQFLKDARRDLNEGIYDLAVFYAEQAIQLYVKAILFEMFASEIKSHEIRSLISSLSKLLRENGYQNLANDLDNLVKKFRKELIDLEVAYIDSRYEDIEYDKETTEEILNVAMNIINELEEISKNVKLGKG</sequence>
<dbReference type="PROSITE" id="PS50910">
    <property type="entry name" value="HEPN"/>
    <property type="match status" value="1"/>
</dbReference>
<evidence type="ECO:0000313" key="2">
    <source>
        <dbReference type="EMBL" id="AIM27421.1"/>
    </source>
</evidence>
<dbReference type="SUPFAM" id="SSF81593">
    <property type="entry name" value="Nucleotidyltransferase substrate binding subunit/domain"/>
    <property type="match status" value="1"/>
</dbReference>
<accession>A0A088E516</accession>
<feature type="domain" description="HEPN" evidence="1">
    <location>
        <begin position="10"/>
        <end position="127"/>
    </location>
</feature>
<evidence type="ECO:0000259" key="1">
    <source>
        <dbReference type="PROSITE" id="PS50910"/>
    </source>
</evidence>
<keyword evidence="3" id="KW-0238">DNA-binding</keyword>
<gene>
    <name evidence="2" type="ORF">HA72_1277</name>
    <name evidence="3" type="ORF">MsedA_1294</name>
    <name evidence="4" type="ORF">MsedB_1296</name>
    <name evidence="5" type="ORF">MsedC_1294</name>
    <name evidence="6" type="ORF">MsedD_1295</name>
    <name evidence="7" type="ORF">MsedE_1298</name>
</gene>
<dbReference type="RefSeq" id="WP_012021223.1">
    <property type="nucleotide sequence ID" value="NZ_AP019770.1"/>
</dbReference>
<dbReference type="Gene3D" id="1.20.120.330">
    <property type="entry name" value="Nucleotidyltransferases domain 2"/>
    <property type="match status" value="1"/>
</dbReference>
<dbReference type="EMBL" id="CP012172">
    <property type="protein sequence ID" value="AKV74295.1"/>
    <property type="molecule type" value="Genomic_DNA"/>
</dbReference>
<dbReference type="AlphaFoldDB" id="A0A088E516"/>
<reference evidence="2 8" key="1">
    <citation type="journal article" date="2014" name="J. Bacteriol.">
        <title>Role of an Archaeal PitA Transporter in the Copper and Arsenic Resistance of Metallosphaera sedula, an Extreme Thermoacidophile.</title>
        <authorList>
            <person name="McCarthy S."/>
            <person name="Ai C."/>
            <person name="Wheaton G."/>
            <person name="Tevatia R."/>
            <person name="Eckrich V."/>
            <person name="Kelly R."/>
            <person name="Blum P."/>
        </authorList>
    </citation>
    <scope>NUCLEOTIDE SEQUENCE [LARGE SCALE GENOMIC DNA]</scope>
    <source>
        <strain evidence="2 8">CuR1</strain>
    </source>
</reference>
<evidence type="ECO:0000313" key="11">
    <source>
        <dbReference type="Proteomes" id="UP000062398"/>
    </source>
</evidence>
<dbReference type="EMBL" id="CP008822">
    <property type="protein sequence ID" value="AIM27421.1"/>
    <property type="molecule type" value="Genomic_DNA"/>
</dbReference>
<reference evidence="10 11" key="2">
    <citation type="journal article" date="2015" name="Genome Announc.">
        <title>Complete Genome Sequences of Evolved Arsenate-Resistant Metallosphaera sedula Strains.</title>
        <authorList>
            <person name="Ai C."/>
            <person name="McCarthy S."/>
            <person name="Schackwitz W."/>
            <person name="Martin J."/>
            <person name="Lipzen A."/>
            <person name="Blum P."/>
        </authorList>
    </citation>
    <scope>NUCLEOTIDE SEQUENCE [LARGE SCALE GENOMIC DNA]</scope>
    <source>
        <strain evidence="5 11">ARS120-1</strain>
        <strain evidence="6 10">ARS120-2</strain>
        <strain evidence="3 13">ARS50-1</strain>
        <strain evidence="4 12">ARS50-2</strain>
    </source>
</reference>
<dbReference type="SMART" id="SM00748">
    <property type="entry name" value="HEPN"/>
    <property type="match status" value="1"/>
</dbReference>
<evidence type="ECO:0000313" key="7">
    <source>
        <dbReference type="EMBL" id="AKV83272.1"/>
    </source>
</evidence>
<name>A0A088E516_9CREN</name>
<evidence type="ECO:0000313" key="3">
    <source>
        <dbReference type="EMBL" id="AKV74295.1"/>
    </source>
</evidence>
<evidence type="ECO:0000313" key="10">
    <source>
        <dbReference type="Proteomes" id="UP000061362"/>
    </source>
</evidence>
<dbReference type="EMBL" id="CP012173">
    <property type="protein sequence ID" value="AKV76534.1"/>
    <property type="molecule type" value="Genomic_DNA"/>
</dbReference>
<dbReference type="Pfam" id="PF05168">
    <property type="entry name" value="HEPN"/>
    <property type="match status" value="1"/>
</dbReference>
<proteinExistence type="predicted"/>
<dbReference type="Proteomes" id="UP000056255">
    <property type="component" value="Chromosome"/>
</dbReference>
<evidence type="ECO:0000313" key="6">
    <source>
        <dbReference type="EMBL" id="AKV81031.1"/>
    </source>
</evidence>
<dbReference type="EMBL" id="CP012176">
    <property type="protein sequence ID" value="AKV83272.1"/>
    <property type="molecule type" value="Genomic_DNA"/>
</dbReference>
<dbReference type="InterPro" id="IPR007842">
    <property type="entry name" value="HEPN_dom"/>
</dbReference>
<dbReference type="GO" id="GO:0003677">
    <property type="term" value="F:DNA binding"/>
    <property type="evidence" value="ECO:0007669"/>
    <property type="project" value="UniProtKB-KW"/>
</dbReference>
<evidence type="ECO:0000313" key="12">
    <source>
        <dbReference type="Proteomes" id="UP000062475"/>
    </source>
</evidence>
<dbReference type="OMA" id="MHELHYV"/>
<evidence type="ECO:0000313" key="9">
    <source>
        <dbReference type="Proteomes" id="UP000056255"/>
    </source>
</evidence>
<evidence type="ECO:0000313" key="13">
    <source>
        <dbReference type="Proteomes" id="UP000068832"/>
    </source>
</evidence>
<evidence type="ECO:0000313" key="8">
    <source>
        <dbReference type="Proteomes" id="UP000029084"/>
    </source>
</evidence>
<dbReference type="EMBL" id="CP012174">
    <property type="protein sequence ID" value="AKV78786.1"/>
    <property type="molecule type" value="Genomic_DNA"/>
</dbReference>
<dbReference type="OrthoDB" id="101044at2157"/>
<dbReference type="EMBL" id="CP012175">
    <property type="protein sequence ID" value="AKV81031.1"/>
    <property type="molecule type" value="Genomic_DNA"/>
</dbReference>
<dbReference type="PATRIC" id="fig|43687.5.peg.1393"/>
<dbReference type="Proteomes" id="UP000062475">
    <property type="component" value="Chromosome"/>
</dbReference>
<dbReference type="Proteomes" id="UP000061362">
    <property type="component" value="Chromosome"/>
</dbReference>
<evidence type="ECO:0000313" key="4">
    <source>
        <dbReference type="EMBL" id="AKV76534.1"/>
    </source>
</evidence>
<reference evidence="7 9" key="3">
    <citation type="submission" date="2015-07" db="EMBL/GenBank/DDBJ databases">
        <title>Physiological, transcriptional responses and genome re-sequencing of acid resistant extremely thermoacidophilic Metallosphaera sedula SARC-M1.</title>
        <authorList>
            <person name="Ai C."/>
            <person name="McCarthy S."/>
            <person name="Eckrich V."/>
            <person name="Rudrappa D."/>
            <person name="Qiu G."/>
            <person name="Blum P."/>
        </authorList>
    </citation>
    <scope>NUCLEOTIDE SEQUENCE [LARGE SCALE GENOMIC DNA]</scope>
    <source>
        <strain evidence="7 9">SARC-M1</strain>
    </source>
</reference>
<dbReference type="GeneID" id="91755773"/>
<evidence type="ECO:0000313" key="5">
    <source>
        <dbReference type="EMBL" id="AKV78786.1"/>
    </source>
</evidence>